<reference evidence="2" key="1">
    <citation type="submission" date="2021-01" db="EMBL/GenBank/DDBJ databases">
        <authorList>
            <person name="Corre E."/>
            <person name="Pelletier E."/>
            <person name="Niang G."/>
            <person name="Scheremetjew M."/>
            <person name="Finn R."/>
            <person name="Kale V."/>
            <person name="Holt S."/>
            <person name="Cochrane G."/>
            <person name="Meng A."/>
            <person name="Brown T."/>
            <person name="Cohen L."/>
        </authorList>
    </citation>
    <scope>NUCLEOTIDE SEQUENCE</scope>
    <source>
        <strain evidence="2">NIES-2562</strain>
    </source>
</reference>
<dbReference type="SMART" id="SM00667">
    <property type="entry name" value="LisH"/>
    <property type="match status" value="1"/>
</dbReference>
<proteinExistence type="predicted"/>
<protein>
    <recommendedName>
        <fullName evidence="1">CTLH domain-containing protein</fullName>
    </recommendedName>
</protein>
<dbReference type="SMART" id="SM00757">
    <property type="entry name" value="CRA"/>
    <property type="match status" value="1"/>
</dbReference>
<dbReference type="InterPro" id="IPR006594">
    <property type="entry name" value="LisH"/>
</dbReference>
<dbReference type="Pfam" id="PF08513">
    <property type="entry name" value="LisH"/>
    <property type="match status" value="1"/>
</dbReference>
<dbReference type="EMBL" id="HBIB01015466">
    <property type="protein sequence ID" value="CAE0247820.1"/>
    <property type="molecule type" value="Transcribed_RNA"/>
</dbReference>
<name>A0A7S3D651_9EUKA</name>
<organism evidence="2">
    <name type="scientific">Palpitomonas bilix</name>
    <dbReference type="NCBI Taxonomy" id="652834"/>
    <lineage>
        <taxon>Eukaryota</taxon>
        <taxon>Eukaryota incertae sedis</taxon>
    </lineage>
</organism>
<dbReference type="PANTHER" id="PTHR12864">
    <property type="entry name" value="RAN BINDING PROTEIN 9-RELATED"/>
    <property type="match status" value="1"/>
</dbReference>
<dbReference type="PROSITE" id="PS50897">
    <property type="entry name" value="CTLH"/>
    <property type="match status" value="1"/>
</dbReference>
<dbReference type="SMART" id="SM00668">
    <property type="entry name" value="CTLH"/>
    <property type="match status" value="1"/>
</dbReference>
<dbReference type="InterPro" id="IPR050618">
    <property type="entry name" value="Ubq-SigPath_Reg"/>
</dbReference>
<dbReference type="InterPro" id="IPR024964">
    <property type="entry name" value="CTLH/CRA"/>
</dbReference>
<sequence length="216" mass="24276">MAEGDAGTNWEQHLDGVNLPRHLIDRLVIRHLLSEGYEEVAEAFAEESRIRVNRESRHLRERTQVRDAINTGNVDAAIGIVNEIDPDIFDRDQALHFKLQRQKLFEALRHGDMQGALDFAKNELAPRAEMQPELLDELEKALGLFAFPQPDQSPLGHLVRGEQRQKLASELNSVILASKGEVETSALPHLLKRLAWVEQLLKAGGAEFPPMTLESA</sequence>
<accession>A0A7S3D651</accession>
<dbReference type="InterPro" id="IPR013144">
    <property type="entry name" value="CRA_dom"/>
</dbReference>
<feature type="domain" description="CTLH" evidence="1">
    <location>
        <begin position="58"/>
        <end position="115"/>
    </location>
</feature>
<evidence type="ECO:0000313" key="2">
    <source>
        <dbReference type="EMBL" id="CAE0247820.1"/>
    </source>
</evidence>
<dbReference type="AlphaFoldDB" id="A0A7S3D651"/>
<evidence type="ECO:0000259" key="1">
    <source>
        <dbReference type="PROSITE" id="PS50897"/>
    </source>
</evidence>
<dbReference type="PROSITE" id="PS50896">
    <property type="entry name" value="LISH"/>
    <property type="match status" value="1"/>
</dbReference>
<gene>
    <name evidence="2" type="ORF">PBIL07802_LOCUS10013</name>
</gene>
<dbReference type="Pfam" id="PF10607">
    <property type="entry name" value="CTLH"/>
    <property type="match status" value="1"/>
</dbReference>
<dbReference type="InterPro" id="IPR006595">
    <property type="entry name" value="CTLH_C"/>
</dbReference>